<evidence type="ECO:0000256" key="1">
    <source>
        <dbReference type="ARBA" id="ARBA00001946"/>
    </source>
</evidence>
<evidence type="ECO:0000313" key="12">
    <source>
        <dbReference type="EMBL" id="CAF0753434.1"/>
    </source>
</evidence>
<gene>
    <name evidence="12" type="ORF">OVA965_LOCUS2146</name>
    <name evidence="13" type="ORF">TMI583_LOCUS2146</name>
</gene>
<accession>A0A8S2GKT5</accession>
<feature type="domain" description="HNH Cas9-type" evidence="11">
    <location>
        <begin position="151"/>
        <end position="321"/>
    </location>
</feature>
<evidence type="ECO:0000256" key="9">
    <source>
        <dbReference type="ARBA" id="ARBA00023125"/>
    </source>
</evidence>
<dbReference type="EMBL" id="CAJNOK010000442">
    <property type="protein sequence ID" value="CAF0753434.1"/>
    <property type="molecule type" value="Genomic_DNA"/>
</dbReference>
<evidence type="ECO:0000256" key="10">
    <source>
        <dbReference type="ARBA" id="ARBA00023211"/>
    </source>
</evidence>
<evidence type="ECO:0000256" key="8">
    <source>
        <dbReference type="ARBA" id="ARBA00023118"/>
    </source>
</evidence>
<dbReference type="Proteomes" id="UP000682733">
    <property type="component" value="Unassembled WGS sequence"/>
</dbReference>
<reference evidence="13" key="1">
    <citation type="submission" date="2021-02" db="EMBL/GenBank/DDBJ databases">
        <authorList>
            <person name="Nowell W R."/>
        </authorList>
    </citation>
    <scope>NUCLEOTIDE SEQUENCE</scope>
</reference>
<evidence type="ECO:0000259" key="11">
    <source>
        <dbReference type="PROSITE" id="PS51749"/>
    </source>
</evidence>
<evidence type="ECO:0000256" key="3">
    <source>
        <dbReference type="ARBA" id="ARBA00022723"/>
    </source>
</evidence>
<organism evidence="13 14">
    <name type="scientific">Didymodactylos carnosus</name>
    <dbReference type="NCBI Taxonomy" id="1234261"/>
    <lineage>
        <taxon>Eukaryota</taxon>
        <taxon>Metazoa</taxon>
        <taxon>Spiralia</taxon>
        <taxon>Gnathifera</taxon>
        <taxon>Rotifera</taxon>
        <taxon>Eurotatoria</taxon>
        <taxon>Bdelloidea</taxon>
        <taxon>Philodinida</taxon>
        <taxon>Philodinidae</taxon>
        <taxon>Didymodactylos</taxon>
    </lineage>
</organism>
<dbReference type="NCBIfam" id="TIGR01865">
    <property type="entry name" value="cas_Csn1"/>
    <property type="match status" value="1"/>
</dbReference>
<dbReference type="Gene3D" id="3.30.420.10">
    <property type="entry name" value="Ribonuclease H-like superfamily/Ribonuclease H"/>
    <property type="match status" value="1"/>
</dbReference>
<keyword evidence="7" id="KW-0694">RNA-binding</keyword>
<dbReference type="InterPro" id="IPR028629">
    <property type="entry name" value="Cas9"/>
</dbReference>
<dbReference type="SMR" id="A0A8S2GKT5"/>
<dbReference type="AlphaFoldDB" id="A0A8S2GKT5"/>
<evidence type="ECO:0000313" key="14">
    <source>
        <dbReference type="Proteomes" id="UP000682733"/>
    </source>
</evidence>
<dbReference type="EMBL" id="CAJOBA010000442">
    <property type="protein sequence ID" value="CAF3532367.1"/>
    <property type="molecule type" value="Genomic_DNA"/>
</dbReference>
<keyword evidence="2" id="KW-0540">Nuclease</keyword>
<keyword evidence="3" id="KW-0479">Metal-binding</keyword>
<dbReference type="InterPro" id="IPR033114">
    <property type="entry name" value="HNH_CAS9"/>
</dbReference>
<dbReference type="GO" id="GO:0016787">
    <property type="term" value="F:hydrolase activity"/>
    <property type="evidence" value="ECO:0007669"/>
    <property type="project" value="UniProtKB-KW"/>
</dbReference>
<dbReference type="Proteomes" id="UP000677228">
    <property type="component" value="Unassembled WGS sequence"/>
</dbReference>
<sequence>MANLELVNQIAKICQNTNQDQNQRTNLLTEFLKQNFDQTLKIKNAFNMNVPNEHASFSEKALKELNTEFESVLEVEPISLLVARKRNESRIENKNIYEGKYLPKDLVDTDFMPKAVKRSYRQAVKVINALWKKYGIENITNVAIELAREISSDEQAEKARDLQALNLENKALLQKYGIEFGNGRSGRNSELTTKLILHIEQHGLDLYTGQKLPEMKEIVNDPNLVEIDHILPISLSFKDSRSNKTLTLSGTNRRKGQLTPFAFLNRQGLFQAFEQRVIDSLDHNRNMNLNYKYRKNKKANFLFLDDLNSPHAQQEFASRQLVDTRYATSLMLNQLHDFVKTKGYEMSVQPINGLITALFRKEMGLQA</sequence>
<comment type="caution">
    <text evidence="13">The sequence shown here is derived from an EMBL/GenBank/DDBJ whole genome shotgun (WGS) entry which is preliminary data.</text>
</comment>
<evidence type="ECO:0000313" key="13">
    <source>
        <dbReference type="EMBL" id="CAF3532367.1"/>
    </source>
</evidence>
<dbReference type="GO" id="GO:0004519">
    <property type="term" value="F:endonuclease activity"/>
    <property type="evidence" value="ECO:0007669"/>
    <property type="project" value="UniProtKB-KW"/>
</dbReference>
<keyword evidence="4" id="KW-0255">Endonuclease</keyword>
<keyword evidence="9" id="KW-0238">DNA-binding</keyword>
<dbReference type="GO" id="GO:0003677">
    <property type="term" value="F:DNA binding"/>
    <property type="evidence" value="ECO:0007669"/>
    <property type="project" value="UniProtKB-KW"/>
</dbReference>
<dbReference type="GO" id="GO:0046872">
    <property type="term" value="F:metal ion binding"/>
    <property type="evidence" value="ECO:0007669"/>
    <property type="project" value="UniProtKB-KW"/>
</dbReference>
<name>A0A8S2GKT5_9BILA</name>
<dbReference type="PROSITE" id="PS51749">
    <property type="entry name" value="HNH_CAS9"/>
    <property type="match status" value="1"/>
</dbReference>
<dbReference type="InterPro" id="IPR003615">
    <property type="entry name" value="HNH_nuc"/>
</dbReference>
<keyword evidence="10" id="KW-0464">Manganese</keyword>
<evidence type="ECO:0000256" key="5">
    <source>
        <dbReference type="ARBA" id="ARBA00022801"/>
    </source>
</evidence>
<dbReference type="GO" id="GO:0051607">
    <property type="term" value="P:defense response to virus"/>
    <property type="evidence" value="ECO:0007669"/>
    <property type="project" value="UniProtKB-KW"/>
</dbReference>
<evidence type="ECO:0000256" key="6">
    <source>
        <dbReference type="ARBA" id="ARBA00022842"/>
    </source>
</evidence>
<keyword evidence="8" id="KW-0051">Antiviral defense</keyword>
<dbReference type="GO" id="GO:0003723">
    <property type="term" value="F:RNA binding"/>
    <property type="evidence" value="ECO:0007669"/>
    <property type="project" value="UniProtKB-KW"/>
</dbReference>
<evidence type="ECO:0000256" key="2">
    <source>
        <dbReference type="ARBA" id="ARBA00022722"/>
    </source>
</evidence>
<protein>
    <recommendedName>
        <fullName evidence="11">HNH Cas9-type domain-containing protein</fullName>
    </recommendedName>
</protein>
<proteinExistence type="predicted"/>
<dbReference type="Pfam" id="PF13395">
    <property type="entry name" value="HNH_4"/>
    <property type="match status" value="1"/>
</dbReference>
<keyword evidence="5" id="KW-0378">Hydrolase</keyword>
<dbReference type="InterPro" id="IPR036397">
    <property type="entry name" value="RNaseH_sf"/>
</dbReference>
<evidence type="ECO:0000256" key="4">
    <source>
        <dbReference type="ARBA" id="ARBA00022759"/>
    </source>
</evidence>
<comment type="cofactor">
    <cofactor evidence="1">
        <name>Mg(2+)</name>
        <dbReference type="ChEBI" id="CHEBI:18420"/>
    </cofactor>
</comment>
<keyword evidence="6" id="KW-0460">Magnesium</keyword>
<evidence type="ECO:0000256" key="7">
    <source>
        <dbReference type="ARBA" id="ARBA00022884"/>
    </source>
</evidence>